<organism evidence="3 4">
    <name type="scientific">Desulfonatronospira thiodismutans ASO3-1</name>
    <dbReference type="NCBI Taxonomy" id="555779"/>
    <lineage>
        <taxon>Bacteria</taxon>
        <taxon>Pseudomonadati</taxon>
        <taxon>Thermodesulfobacteriota</taxon>
        <taxon>Desulfovibrionia</taxon>
        <taxon>Desulfovibrionales</taxon>
        <taxon>Desulfonatronovibrionaceae</taxon>
        <taxon>Desulfonatronospira</taxon>
    </lineage>
</organism>
<name>D6SP26_9BACT</name>
<keyword evidence="4" id="KW-1185">Reference proteome</keyword>
<accession>D6SP26</accession>
<dbReference type="PANTHER" id="PTHR21198:SF7">
    <property type="entry name" value="ASPARTATE-GLUTAMATE RACEMASE FAMILY"/>
    <property type="match status" value="1"/>
</dbReference>
<evidence type="ECO:0000313" key="3">
    <source>
        <dbReference type="EMBL" id="EFI34502.1"/>
    </source>
</evidence>
<dbReference type="NCBIfam" id="TIGR00035">
    <property type="entry name" value="asp_race"/>
    <property type="match status" value="1"/>
</dbReference>
<reference evidence="3" key="1">
    <citation type="submission" date="2010-05" db="EMBL/GenBank/DDBJ databases">
        <title>The draft genome of Desulfonatronospira thiodismutans ASO3-1.</title>
        <authorList>
            <consortium name="US DOE Joint Genome Institute (JGI-PGF)"/>
            <person name="Lucas S."/>
            <person name="Copeland A."/>
            <person name="Lapidus A."/>
            <person name="Cheng J.-F."/>
            <person name="Bruce D."/>
            <person name="Goodwin L."/>
            <person name="Pitluck S."/>
            <person name="Chertkov O."/>
            <person name="Brettin T."/>
            <person name="Detter J.C."/>
            <person name="Han C."/>
            <person name="Land M.L."/>
            <person name="Hauser L."/>
            <person name="Kyrpides N."/>
            <person name="Mikhailova N."/>
            <person name="Muyzer G."/>
            <person name="Woyke T."/>
        </authorList>
    </citation>
    <scope>NUCLEOTIDE SEQUENCE [LARGE SCALE GENOMIC DNA]</scope>
    <source>
        <strain evidence="3">ASO3-1</strain>
    </source>
</reference>
<evidence type="ECO:0000256" key="1">
    <source>
        <dbReference type="ARBA" id="ARBA00007847"/>
    </source>
</evidence>
<dbReference type="OrthoDB" id="9803739at2"/>
<dbReference type="InterPro" id="IPR015942">
    <property type="entry name" value="Asp/Glu/hydantoin_racemase"/>
</dbReference>
<protein>
    <submittedName>
        <fullName evidence="3">Aspartate racemase</fullName>
    </submittedName>
</protein>
<dbReference type="InterPro" id="IPR004380">
    <property type="entry name" value="Asp_race"/>
</dbReference>
<dbReference type="GO" id="GO:0047661">
    <property type="term" value="F:amino-acid racemase activity"/>
    <property type="evidence" value="ECO:0007669"/>
    <property type="project" value="InterPro"/>
</dbReference>
<evidence type="ECO:0000256" key="2">
    <source>
        <dbReference type="ARBA" id="ARBA00023235"/>
    </source>
</evidence>
<comment type="caution">
    <text evidence="3">The sequence shown here is derived from an EMBL/GenBank/DDBJ whole genome shotgun (WGS) entry which is preliminary data.</text>
</comment>
<dbReference type="PANTHER" id="PTHR21198">
    <property type="entry name" value="GLUTAMATE RACEMASE"/>
    <property type="match status" value="1"/>
</dbReference>
<keyword evidence="2" id="KW-0413">Isomerase</keyword>
<dbReference type="InterPro" id="IPR018187">
    <property type="entry name" value="Asp/Glu_racemase_AS_1"/>
</dbReference>
<dbReference type="Proteomes" id="UP000005496">
    <property type="component" value="Unassembled WGS sequence"/>
</dbReference>
<sequence length="248" mass="26787">MQDVNQEKIVGIIGGMGPEATVDLMSRVIRLTPALDDADHIRCIVDNNPKVPSRIKALIDGAGESPVPELQDMARCLEAWGADFLAMPCNTSHYYFQDIQGAVSIPMLNLIEITVQEVLRQQPGIDKVGILGSTALILTGLYQQAFAASGVRVVYPETACQDRVMVLIKDIKKGAMDLAFPVFESSVSSLETQGAQALVIACTELSLLPDASLSSAHQPLPRYDSSDILARDIIRTCKVKNLKSIGPP</sequence>
<comment type="similarity">
    <text evidence="1">Belongs to the aspartate/glutamate racemases family.</text>
</comment>
<dbReference type="SUPFAM" id="SSF53681">
    <property type="entry name" value="Aspartate/glutamate racemase"/>
    <property type="match status" value="2"/>
</dbReference>
<proteinExistence type="inferred from homology"/>
<dbReference type="PROSITE" id="PS00923">
    <property type="entry name" value="ASP_GLU_RACEMASE_1"/>
    <property type="match status" value="1"/>
</dbReference>
<evidence type="ECO:0000313" key="4">
    <source>
        <dbReference type="Proteomes" id="UP000005496"/>
    </source>
</evidence>
<dbReference type="EMBL" id="ACJN02000002">
    <property type="protein sequence ID" value="EFI34502.1"/>
    <property type="molecule type" value="Genomic_DNA"/>
</dbReference>
<gene>
    <name evidence="3" type="ORF">Dthio_PD1861</name>
</gene>
<dbReference type="AlphaFoldDB" id="D6SP26"/>
<dbReference type="RefSeq" id="WP_008869824.1">
    <property type="nucleotide sequence ID" value="NZ_ACJN02000002.1"/>
</dbReference>
<dbReference type="Pfam" id="PF01177">
    <property type="entry name" value="Asp_Glu_race"/>
    <property type="match status" value="1"/>
</dbReference>
<dbReference type="eggNOG" id="COG1794">
    <property type="taxonomic scope" value="Bacteria"/>
</dbReference>
<dbReference type="Gene3D" id="3.40.50.1860">
    <property type="match status" value="2"/>
</dbReference>
<dbReference type="InterPro" id="IPR001920">
    <property type="entry name" value="Asp/Glu_race"/>
</dbReference>